<organism evidence="3">
    <name type="scientific">Ruegeria sp. PR1b</name>
    <dbReference type="NCBI Taxonomy" id="185588"/>
    <lineage>
        <taxon>Bacteria</taxon>
        <taxon>Pseudomonadati</taxon>
        <taxon>Pseudomonadota</taxon>
        <taxon>Alphaproteobacteria</taxon>
        <taxon>Rhodobacterales</taxon>
        <taxon>Roseobacteraceae</taxon>
        <taxon>Ruegeria</taxon>
    </lineage>
</organism>
<dbReference type="CAZy" id="GT26">
    <property type="family name" value="Glycosyltransferase Family 26"/>
</dbReference>
<dbReference type="InterPro" id="IPR004629">
    <property type="entry name" value="WecG_TagA_CpsF"/>
</dbReference>
<dbReference type="GO" id="GO:0016758">
    <property type="term" value="F:hexosyltransferase activity"/>
    <property type="evidence" value="ECO:0007669"/>
    <property type="project" value="TreeGrafter"/>
</dbReference>
<name>Q8KWC1_9RHOB</name>
<proteinExistence type="predicted"/>
<accession>Q8KWC1</accession>
<keyword evidence="3" id="KW-0614">Plasmid</keyword>
<keyword evidence="1" id="KW-0328">Glycosyltransferase</keyword>
<protein>
    <submittedName>
        <fullName evidence="3">RB121</fullName>
    </submittedName>
</protein>
<dbReference type="AlphaFoldDB" id="Q8KWC1"/>
<dbReference type="CDD" id="cd06533">
    <property type="entry name" value="Glyco_transf_WecG_TagA"/>
    <property type="match status" value="1"/>
</dbReference>
<dbReference type="PANTHER" id="PTHR34136:SF1">
    <property type="entry name" value="UDP-N-ACETYL-D-MANNOSAMINURONIC ACID TRANSFERASE"/>
    <property type="match status" value="1"/>
</dbReference>
<sequence length="263" mass="29225">MSEFVTTAAALLAKQSPCHDPQEAQARLAPLLEPAGGLRVLSFVNAHAVMLAWRDPGFRTALLAADLLLRDGVGMALLMRRAGLAPGLNMNGTDLIPQLLAQLPRQSRVALLGSREPALGQAAARLRMMGFEDLYTCDGFREEAEYIELLRESPPQLVILGMGMPKQERLALRLASDPVLAQQDMLVINGGAILDFLSGLTPRAPLWMRRSGGEWLFRLLREPRRMFRRYCINGALFWALSLIYARRLRPADRQPGSRKDTEL</sequence>
<dbReference type="EMBL" id="AF416330">
    <property type="protein sequence ID" value="AAN05142.1"/>
    <property type="molecule type" value="Genomic_DNA"/>
</dbReference>
<dbReference type="RefSeq" id="WP_011116748.1">
    <property type="nucleotide sequence ID" value="NC_004929.1"/>
</dbReference>
<dbReference type="Pfam" id="PF03808">
    <property type="entry name" value="Glyco_tran_WecG"/>
    <property type="match status" value="1"/>
</dbReference>
<evidence type="ECO:0000256" key="2">
    <source>
        <dbReference type="ARBA" id="ARBA00022679"/>
    </source>
</evidence>
<evidence type="ECO:0000256" key="1">
    <source>
        <dbReference type="ARBA" id="ARBA00022676"/>
    </source>
</evidence>
<evidence type="ECO:0000313" key="3">
    <source>
        <dbReference type="EMBL" id="AAN05142.1"/>
    </source>
</evidence>
<dbReference type="PANTHER" id="PTHR34136">
    <property type="match status" value="1"/>
</dbReference>
<reference evidence="3" key="1">
    <citation type="journal article" date="2003" name="Plasmid">
        <title>Nucleotide sequence based characterizations of two cryptic plasmids from the marine bacterium Ruegeria isolate PR1b.</title>
        <authorList>
            <person name="Zhong Z."/>
            <person name="Caspi R."/>
            <person name="Helinski D."/>
            <person name="Knauf V."/>
            <person name="Sykes S."/>
            <person name="O'Byrne C."/>
            <person name="Shea T.P."/>
            <person name="Wilkinson J.E."/>
            <person name="DeLoughery C."/>
            <person name="Toukdarian A."/>
        </authorList>
    </citation>
    <scope>NUCLEOTIDE SEQUENCE</scope>
    <source>
        <strain evidence="3">PR1b</strain>
        <plasmid evidence="3">pSD20</plasmid>
    </source>
</reference>
<geneLocation type="plasmid" evidence="3">
    <name>pSD20</name>
</geneLocation>
<dbReference type="NCBIfam" id="TIGR00696">
    <property type="entry name" value="wecG_tagA_cpsF"/>
    <property type="match status" value="1"/>
</dbReference>
<keyword evidence="2" id="KW-0808">Transferase</keyword>